<feature type="domain" description="Integron-associated effector binding protein" evidence="1">
    <location>
        <begin position="1"/>
        <end position="130"/>
    </location>
</feature>
<dbReference type="AlphaFoldDB" id="F0EXT4"/>
<name>F0EXT4_9NEIS</name>
<protein>
    <recommendedName>
        <fullName evidence="1">Integron-associated effector binding protein domain-containing protein</fullName>
    </recommendedName>
</protein>
<dbReference type="EMBL" id="AEWV01000013">
    <property type="protein sequence ID" value="EGC17833.1"/>
    <property type="molecule type" value="Genomic_DNA"/>
</dbReference>
<dbReference type="HOGENOM" id="CLU_144726_0_0_4"/>
<reference evidence="2 3" key="1">
    <citation type="submission" date="2011-01" db="EMBL/GenBank/DDBJ databases">
        <authorList>
            <person name="Muzny D."/>
            <person name="Qin X."/>
            <person name="Deng J."/>
            <person name="Jiang H."/>
            <person name="Liu Y."/>
            <person name="Qu J."/>
            <person name="Song X.-Z."/>
            <person name="Zhang L."/>
            <person name="Thornton R."/>
            <person name="Coyle M."/>
            <person name="Francisco L."/>
            <person name="Jackson L."/>
            <person name="Javaid M."/>
            <person name="Korchina V."/>
            <person name="Kovar C."/>
            <person name="Mata R."/>
            <person name="Mathew T."/>
            <person name="Ngo R."/>
            <person name="Nguyen L."/>
            <person name="Nguyen N."/>
            <person name="Okwuonu G."/>
            <person name="Ongeri F."/>
            <person name="Pham C."/>
            <person name="Simmons D."/>
            <person name="Wilczek-Boney K."/>
            <person name="Hale W."/>
            <person name="Jakkamsetti A."/>
            <person name="Pham P."/>
            <person name="Ruth R."/>
            <person name="San Lucas F."/>
            <person name="Warren J."/>
            <person name="Zhang J."/>
            <person name="Zhao Z."/>
            <person name="Zhou C."/>
            <person name="Zhu D."/>
            <person name="Lee S."/>
            <person name="Bess C."/>
            <person name="Blankenburg K."/>
            <person name="Forbes L."/>
            <person name="Fu Q."/>
            <person name="Gubbala S."/>
            <person name="Hirani K."/>
            <person name="Jayaseelan J.C."/>
            <person name="Lara F."/>
            <person name="Munidasa M."/>
            <person name="Palculict T."/>
            <person name="Patil S."/>
            <person name="Pu L.-L."/>
            <person name="Saada N."/>
            <person name="Tang L."/>
            <person name="Weissenberger G."/>
            <person name="Zhu Y."/>
            <person name="Hemphill L."/>
            <person name="Shang Y."/>
            <person name="Youmans B."/>
            <person name="Ayvaz T."/>
            <person name="Ross M."/>
            <person name="Santibanez J."/>
            <person name="Aqrawi P."/>
            <person name="Gross S."/>
            <person name="Joshi V."/>
            <person name="Fowler G."/>
            <person name="Nazareth L."/>
            <person name="Reid J."/>
            <person name="Worley K."/>
            <person name="Petrosino J."/>
            <person name="Highlander S."/>
            <person name="Gibbs R."/>
        </authorList>
    </citation>
    <scope>NUCLEOTIDE SEQUENCE [LARGE SCALE GENOMIC DNA]</scope>
    <source>
        <strain evidence="2 3">ATCC 33394</strain>
    </source>
</reference>
<dbReference type="Pfam" id="PF14526">
    <property type="entry name" value="Cass2"/>
    <property type="match status" value="1"/>
</dbReference>
<comment type="caution">
    <text evidence="2">The sequence shown here is derived from an EMBL/GenBank/DDBJ whole genome shotgun (WGS) entry which is preliminary data.</text>
</comment>
<keyword evidence="3" id="KW-1185">Reference proteome</keyword>
<accession>F0EXT4</accession>
<evidence type="ECO:0000313" key="3">
    <source>
        <dbReference type="Proteomes" id="UP000004088"/>
    </source>
</evidence>
<dbReference type="STRING" id="888741.HMPREF9098_0644"/>
<evidence type="ECO:0000259" key="1">
    <source>
        <dbReference type="Pfam" id="PF14526"/>
    </source>
</evidence>
<dbReference type="Proteomes" id="UP000004088">
    <property type="component" value="Unassembled WGS sequence"/>
</dbReference>
<organism evidence="2 3">
    <name type="scientific">Kingella denitrificans ATCC 33394</name>
    <dbReference type="NCBI Taxonomy" id="888741"/>
    <lineage>
        <taxon>Bacteria</taxon>
        <taxon>Pseudomonadati</taxon>
        <taxon>Pseudomonadota</taxon>
        <taxon>Betaproteobacteria</taxon>
        <taxon>Neisseriales</taxon>
        <taxon>Neisseriaceae</taxon>
        <taxon>Kingella</taxon>
    </lineage>
</organism>
<gene>
    <name evidence="2" type="ORF">HMPREF9098_0644</name>
</gene>
<evidence type="ECO:0000313" key="2">
    <source>
        <dbReference type="EMBL" id="EGC17833.1"/>
    </source>
</evidence>
<proteinExistence type="predicted"/>
<sequence length="137" mass="15829">MRIMGIHATTTLDKAHETLNRLWTDWQNHKASRLPSFTLTVYCVYQYNDAEPDQVSITLGRLVALDLPTPDFAHETQLPAQDYLRYDVPDLEPQSLFNTWKRIEQTENLPRLFTTDFEAHPINGAPRIYIGVAAEKE</sequence>
<dbReference type="InterPro" id="IPR011256">
    <property type="entry name" value="Reg_factor_effector_dom_sf"/>
</dbReference>
<dbReference type="Gene3D" id="3.20.80.10">
    <property type="entry name" value="Regulatory factor, effector binding domain"/>
    <property type="match status" value="1"/>
</dbReference>
<dbReference type="InterPro" id="IPR029441">
    <property type="entry name" value="Cass2"/>
</dbReference>